<evidence type="ECO:0000313" key="3">
    <source>
        <dbReference type="Proteomes" id="UP000294963"/>
    </source>
</evidence>
<reference evidence="2 3" key="1">
    <citation type="submission" date="2019-03" db="EMBL/GenBank/DDBJ databases">
        <title>Genomic analyses of the natural microbiome of Caenorhabditis elegans.</title>
        <authorList>
            <person name="Samuel B."/>
        </authorList>
    </citation>
    <scope>NUCLEOTIDE SEQUENCE [LARGE SCALE GENOMIC DNA]</scope>
    <source>
        <strain evidence="2 3">JUb89</strain>
    </source>
</reference>
<dbReference type="Gene3D" id="1.10.10.60">
    <property type="entry name" value="Homeodomain-like"/>
    <property type="match status" value="1"/>
</dbReference>
<dbReference type="InterPro" id="IPR014875">
    <property type="entry name" value="Mor_transcription_activator"/>
</dbReference>
<organism evidence="2 3">
    <name type="scientific">Acinetobacter calcoaceticus</name>
    <dbReference type="NCBI Taxonomy" id="471"/>
    <lineage>
        <taxon>Bacteria</taxon>
        <taxon>Pseudomonadati</taxon>
        <taxon>Pseudomonadota</taxon>
        <taxon>Gammaproteobacteria</taxon>
        <taxon>Moraxellales</taxon>
        <taxon>Moraxellaceae</taxon>
        <taxon>Acinetobacter</taxon>
        <taxon>Acinetobacter calcoaceticus/baumannii complex</taxon>
    </lineage>
</organism>
<feature type="domain" description="Mor transcription activator" evidence="1">
    <location>
        <begin position="59"/>
        <end position="139"/>
    </location>
</feature>
<name>A0A4R1XGA7_ACICA</name>
<keyword evidence="3" id="KW-1185">Reference proteome</keyword>
<dbReference type="SUPFAM" id="SSF46689">
    <property type="entry name" value="Homeodomain-like"/>
    <property type="match status" value="1"/>
</dbReference>
<sequence length="153" mass="17230">MAYRPHIQDATQVFSDIEIIELMPRSYAFVTKLIGVEAALNLINAYGGTSIFIPCKHALNINNDITHVVGLKCLQRLSDQLGNATIEIPMGTPIKIAMRNRAIRELAKKESKPKLARRFNVTLRTIRSIVNGEEKLKKNDDRNLDLFEQNSGL</sequence>
<dbReference type="Pfam" id="PF08765">
    <property type="entry name" value="Mor"/>
    <property type="match status" value="1"/>
</dbReference>
<accession>A0A4R1XGA7</accession>
<dbReference type="OrthoDB" id="6692263at2"/>
<dbReference type="Proteomes" id="UP000294963">
    <property type="component" value="Unassembled WGS sequence"/>
</dbReference>
<evidence type="ECO:0000313" key="2">
    <source>
        <dbReference type="EMBL" id="TCM61901.1"/>
    </source>
</evidence>
<comment type="caution">
    <text evidence="2">The sequence shown here is derived from an EMBL/GenBank/DDBJ whole genome shotgun (WGS) entry which is preliminary data.</text>
</comment>
<dbReference type="InterPro" id="IPR009057">
    <property type="entry name" value="Homeodomain-like_sf"/>
</dbReference>
<evidence type="ECO:0000259" key="1">
    <source>
        <dbReference type="Pfam" id="PF08765"/>
    </source>
</evidence>
<proteinExistence type="predicted"/>
<dbReference type="AlphaFoldDB" id="A0A4R1XGA7"/>
<gene>
    <name evidence="2" type="ORF">EC844_12655</name>
</gene>
<protein>
    <submittedName>
        <fullName evidence="2">Mor transcription activator family protein</fullName>
    </submittedName>
</protein>
<dbReference type="EMBL" id="SLVJ01000026">
    <property type="protein sequence ID" value="TCM61901.1"/>
    <property type="molecule type" value="Genomic_DNA"/>
</dbReference>